<evidence type="ECO:0000256" key="1">
    <source>
        <dbReference type="SAM" id="Phobius"/>
    </source>
</evidence>
<feature type="transmembrane region" description="Helical" evidence="1">
    <location>
        <begin position="125"/>
        <end position="144"/>
    </location>
</feature>
<feature type="transmembrane region" description="Helical" evidence="1">
    <location>
        <begin position="314"/>
        <end position="333"/>
    </location>
</feature>
<dbReference type="EMBL" id="SAUN01000001">
    <property type="protein sequence ID" value="RVX44558.1"/>
    <property type="molecule type" value="Genomic_DNA"/>
</dbReference>
<feature type="transmembrane region" description="Helical" evidence="1">
    <location>
        <begin position="468"/>
        <end position="488"/>
    </location>
</feature>
<feature type="transmembrane region" description="Helical" evidence="1">
    <location>
        <begin position="591"/>
        <end position="608"/>
    </location>
</feature>
<proteinExistence type="predicted"/>
<keyword evidence="3" id="KW-1185">Reference proteome</keyword>
<feature type="transmembrane region" description="Helical" evidence="1">
    <location>
        <begin position="437"/>
        <end position="456"/>
    </location>
</feature>
<keyword evidence="1" id="KW-0472">Membrane</keyword>
<name>A0A438MG40_9ACTN</name>
<feature type="transmembrane region" description="Helical" evidence="1">
    <location>
        <begin position="500"/>
        <end position="520"/>
    </location>
</feature>
<feature type="transmembrane region" description="Helical" evidence="1">
    <location>
        <begin position="389"/>
        <end position="417"/>
    </location>
</feature>
<dbReference type="OrthoDB" id="3855595at2"/>
<organism evidence="2 3">
    <name type="scientific">Nonomuraea polychroma</name>
    <dbReference type="NCBI Taxonomy" id="46176"/>
    <lineage>
        <taxon>Bacteria</taxon>
        <taxon>Bacillati</taxon>
        <taxon>Actinomycetota</taxon>
        <taxon>Actinomycetes</taxon>
        <taxon>Streptosporangiales</taxon>
        <taxon>Streptosporangiaceae</taxon>
        <taxon>Nonomuraea</taxon>
    </lineage>
</organism>
<gene>
    <name evidence="2" type="ORF">EDD27_7300</name>
</gene>
<reference evidence="2 3" key="1">
    <citation type="submission" date="2019-01" db="EMBL/GenBank/DDBJ databases">
        <title>Sequencing the genomes of 1000 actinobacteria strains.</title>
        <authorList>
            <person name="Klenk H.-P."/>
        </authorList>
    </citation>
    <scope>NUCLEOTIDE SEQUENCE [LARGE SCALE GENOMIC DNA]</scope>
    <source>
        <strain evidence="2 3">DSM 43925</strain>
    </source>
</reference>
<evidence type="ECO:0000313" key="3">
    <source>
        <dbReference type="Proteomes" id="UP000284824"/>
    </source>
</evidence>
<keyword evidence="1" id="KW-0812">Transmembrane</keyword>
<feature type="transmembrane region" description="Helical" evidence="1">
    <location>
        <begin position="563"/>
        <end position="584"/>
    </location>
</feature>
<comment type="caution">
    <text evidence="2">The sequence shown here is derived from an EMBL/GenBank/DDBJ whole genome shotgun (WGS) entry which is preliminary data.</text>
</comment>
<evidence type="ECO:0000313" key="2">
    <source>
        <dbReference type="EMBL" id="RVX44558.1"/>
    </source>
</evidence>
<feature type="transmembrane region" description="Helical" evidence="1">
    <location>
        <begin position="532"/>
        <end position="551"/>
    </location>
</feature>
<feature type="transmembrane region" description="Helical" evidence="1">
    <location>
        <begin position="278"/>
        <end position="302"/>
    </location>
</feature>
<feature type="transmembrane region" description="Helical" evidence="1">
    <location>
        <begin position="340"/>
        <end position="355"/>
    </location>
</feature>
<dbReference type="Proteomes" id="UP000284824">
    <property type="component" value="Unassembled WGS sequence"/>
</dbReference>
<evidence type="ECO:0008006" key="4">
    <source>
        <dbReference type="Google" id="ProtNLM"/>
    </source>
</evidence>
<dbReference type="AlphaFoldDB" id="A0A438MG40"/>
<keyword evidence="1" id="KW-1133">Transmembrane helix</keyword>
<feature type="transmembrane region" description="Helical" evidence="1">
    <location>
        <begin position="156"/>
        <end position="175"/>
    </location>
</feature>
<feature type="transmembrane region" description="Helical" evidence="1">
    <location>
        <begin position="66"/>
        <end position="88"/>
    </location>
</feature>
<accession>A0A438MG40</accession>
<protein>
    <recommendedName>
        <fullName evidence="4">4-amino-4-deoxy-L-arabinose transferase-like glycosyltransferase</fullName>
    </recommendedName>
</protein>
<sequence length="777" mass="85129">MAISRQGYVRGSLKSIRPIWLPGRQRYSVRSDGWKGRAFAWLPGALTAGFTAAVLTRYGVSVSDLAFYGAYLALCLVLPGLLLIRALYGGRRTLAEDLSLGLTLGLAVEVAAYTVARAAGFPLLVLAWPIATFAIFLMVPRLRAHWKADPRPSAPAWWSWALALIFCYFVAQSAYSSFSGRPLSWPALAKYSPIDTPFHLGLIGELKHHMPPMNPPVAGESLLYHWFVYAHWAAASWVSGVEPLVLLLRLGVLPMMAAFVVLVAMLARRVMDSWKGALVAVVVTFGLGAPCLFVSSFATFTYGGIHDAAWGSPTFTFASLLFVPVVLILMDLFGQHRYDLMVWFLLGVFLMAVMGAKATCLPMLVVGLAAVAAVAVWRRRRLLWPALAALLMAGACLLFSQFVLYGGARLALVIAPFSYMGTVWRDLTRTPMDVDPPLMSLLGVAAVYLLAWAVVWSPVLGLLSRPRLFIRCDVVLMLGMAAAGLGSVVMLDHPGRSQVYFLWGSFPFLAIVAVFGALVIVRRARVPRRMALCAIAAGLVGAYAMPVLWSGRLPIAPGRLDNVLYLPYIMLVVLVGLAATVMVVARSGLRGWSLVILAMAALGLPAAHHARLLSFVSRGGERPLVSLMEASAIPQGVLSAARWLRAHSAPDDLVATNVHCRWGFENPCDSHQPWLSALAERRMLVEGWGYTPKNLDRWKIGQSEAHQPFWDRERFEANEAVFLSPSPATVQRLREQYGVQWLLADERRLPSSSRLGEFAELQYRAGDFATYRLSAPA</sequence>
<feature type="transmembrane region" description="Helical" evidence="1">
    <location>
        <begin position="246"/>
        <end position="266"/>
    </location>
</feature>
<feature type="transmembrane region" description="Helical" evidence="1">
    <location>
        <begin position="38"/>
        <end position="60"/>
    </location>
</feature>
<dbReference type="RefSeq" id="WP_127936305.1">
    <property type="nucleotide sequence ID" value="NZ_SAUN01000001.1"/>
</dbReference>